<dbReference type="PANTHER" id="PTHR11909">
    <property type="entry name" value="CASEIN KINASE-RELATED"/>
    <property type="match status" value="1"/>
</dbReference>
<gene>
    <name evidence="2" type="ORF">HPBE_LOCUS26214</name>
</gene>
<dbReference type="InterPro" id="IPR000719">
    <property type="entry name" value="Prot_kinase_dom"/>
</dbReference>
<accession>A0A3P8FN99</accession>
<reference evidence="4" key="2">
    <citation type="submission" date="2019-09" db="UniProtKB">
        <authorList>
            <consortium name="WormBaseParasite"/>
        </authorList>
    </citation>
    <scope>IDENTIFICATION</scope>
</reference>
<organism evidence="3 4">
    <name type="scientific">Heligmosomoides polygyrus</name>
    <name type="common">Parasitic roundworm</name>
    <dbReference type="NCBI Taxonomy" id="6339"/>
    <lineage>
        <taxon>Eukaryota</taxon>
        <taxon>Metazoa</taxon>
        <taxon>Ecdysozoa</taxon>
        <taxon>Nematoda</taxon>
        <taxon>Chromadorea</taxon>
        <taxon>Rhabditida</taxon>
        <taxon>Rhabditina</taxon>
        <taxon>Rhabditomorpha</taxon>
        <taxon>Strongyloidea</taxon>
        <taxon>Heligmosomidae</taxon>
        <taxon>Heligmosomoides</taxon>
    </lineage>
</organism>
<dbReference type="InterPro" id="IPR011009">
    <property type="entry name" value="Kinase-like_dom_sf"/>
</dbReference>
<evidence type="ECO:0000259" key="1">
    <source>
        <dbReference type="PROSITE" id="PS50011"/>
    </source>
</evidence>
<proteinExistence type="predicted"/>
<dbReference type="GO" id="GO:0004672">
    <property type="term" value="F:protein kinase activity"/>
    <property type="evidence" value="ECO:0007669"/>
    <property type="project" value="InterPro"/>
</dbReference>
<name>A0A183GU45_HELPZ</name>
<dbReference type="AlphaFoldDB" id="A0A183GU45"/>
<keyword evidence="3" id="KW-1185">Reference proteome</keyword>
<evidence type="ECO:0000313" key="2">
    <source>
        <dbReference type="EMBL" id="VDP56325.1"/>
    </source>
</evidence>
<dbReference type="InterPro" id="IPR050235">
    <property type="entry name" value="CK1_Ser-Thr_kinase"/>
</dbReference>
<dbReference type="EMBL" id="UZAH01039457">
    <property type="protein sequence ID" value="VDP56325.1"/>
    <property type="molecule type" value="Genomic_DNA"/>
</dbReference>
<dbReference type="OrthoDB" id="5979581at2759"/>
<dbReference type="PROSITE" id="PS50011">
    <property type="entry name" value="PROTEIN_KINASE_DOM"/>
    <property type="match status" value="1"/>
</dbReference>
<dbReference type="Gene3D" id="1.10.510.10">
    <property type="entry name" value="Transferase(Phosphotransferase) domain 1"/>
    <property type="match status" value="1"/>
</dbReference>
<evidence type="ECO:0000313" key="4">
    <source>
        <dbReference type="WBParaSite" id="HPBE_0002621501-mRNA-1"/>
    </source>
</evidence>
<feature type="domain" description="Protein kinase" evidence="1">
    <location>
        <begin position="1"/>
        <end position="160"/>
    </location>
</feature>
<evidence type="ECO:0000313" key="3">
    <source>
        <dbReference type="Proteomes" id="UP000050761"/>
    </source>
</evidence>
<reference evidence="2 3" key="1">
    <citation type="submission" date="2018-11" db="EMBL/GenBank/DDBJ databases">
        <authorList>
            <consortium name="Pathogen Informatics"/>
        </authorList>
    </citation>
    <scope>NUCLEOTIDE SEQUENCE [LARGE SCALE GENOMIC DNA]</scope>
</reference>
<dbReference type="WBParaSite" id="HPBE_0002621501-mRNA-1">
    <property type="protein sequence ID" value="HPBE_0002621501-mRNA-1"/>
    <property type="gene ID" value="HPBE_0002621501"/>
</dbReference>
<dbReference type="SUPFAM" id="SSF56112">
    <property type="entry name" value="Protein kinase-like (PK-like)"/>
    <property type="match status" value="1"/>
</dbReference>
<dbReference type="Proteomes" id="UP000050761">
    <property type="component" value="Unassembled WGS sequence"/>
</dbReference>
<protein>
    <submittedName>
        <fullName evidence="4">Protein kinase domain-containing protein</fullName>
    </submittedName>
</protein>
<dbReference type="GO" id="GO:0005524">
    <property type="term" value="F:ATP binding"/>
    <property type="evidence" value="ECO:0007669"/>
    <property type="project" value="InterPro"/>
</dbReference>
<dbReference type="Pfam" id="PF00069">
    <property type="entry name" value="Pkinase"/>
    <property type="match status" value="1"/>
</dbReference>
<accession>A0A183GU45</accession>
<sequence>KAGKICTISTQVRIGINVLHCIKQLHDVRFYFDKNRGWPQNEKSATKYTQCASQVGFVHRDVKPGNMALGLVGTAERRFIHILDFGLAREYIIVDVDGKTKMRRPRERAHFRGTVRYCSANAQERGEQGRPDDLWCLLYILVELRGALPWSRVRYIFLRF</sequence>